<dbReference type="CDD" id="cd17933">
    <property type="entry name" value="DEXSc_RecD-like"/>
    <property type="match status" value="1"/>
</dbReference>
<evidence type="ECO:0000256" key="1">
    <source>
        <dbReference type="ARBA" id="ARBA00022741"/>
    </source>
</evidence>
<dbReference type="InterPro" id="IPR027417">
    <property type="entry name" value="P-loop_NTPase"/>
</dbReference>
<dbReference type="InterPro" id="IPR055446">
    <property type="entry name" value="RecD2_N_OB"/>
</dbReference>
<evidence type="ECO:0008006" key="9">
    <source>
        <dbReference type="Google" id="ProtNLM"/>
    </source>
</evidence>
<protein>
    <recommendedName>
        <fullName evidence="9">ATP-dependent RecD-like DNA helicase</fullName>
    </recommendedName>
</protein>
<dbReference type="Gene3D" id="3.40.50.300">
    <property type="entry name" value="P-loop containing nucleotide triphosphate hydrolases"/>
    <property type="match status" value="2"/>
</dbReference>
<dbReference type="EMBL" id="NVCO01000007">
    <property type="protein sequence ID" value="PFT50747.1"/>
    <property type="molecule type" value="Genomic_DNA"/>
</dbReference>
<feature type="domain" description="UvrD-like helicase C-terminal" evidence="3">
    <location>
        <begin position="658"/>
        <end position="704"/>
    </location>
</feature>
<dbReference type="PANTHER" id="PTHR43788">
    <property type="entry name" value="DNA2/NAM7 HELICASE FAMILY MEMBER"/>
    <property type="match status" value="1"/>
</dbReference>
<dbReference type="InterPro" id="IPR027785">
    <property type="entry name" value="UvrD-like_helicase_C"/>
</dbReference>
<dbReference type="GO" id="GO:0005524">
    <property type="term" value="F:ATP binding"/>
    <property type="evidence" value="ECO:0007669"/>
    <property type="project" value="UniProtKB-KW"/>
</dbReference>
<dbReference type="Pfam" id="PF14490">
    <property type="entry name" value="HHH_RecD2"/>
    <property type="match status" value="1"/>
</dbReference>
<sequence>MEEVLELAVTPEKRLYYNEDSSFGIYSFTVDFEDIHKVRLNSYGNITAKGSMPELEIGASYTARLTEYKDPKYGFGYQLESIKQELPTTIEGQRAFLKQVLTALQVENIYEAYPDQDVIKLIQEDNFDYNKVKGLGEKMYQKIKKKIEDNLELEELFVWLNTYDIKFSMVAKLIKEFESPALLIQKLEENPYMLTKVQGIGFTKADAIAKQMGIPLESPHRIKSCIVYCIGEENGKGNAYINRKILIQEAQKLLAINKSIIEECLVSFAEGDKSVVMIINERRVTLRRVYEAEQFVAESLTARHFESKSIEGFDVDAFLDGYCKEHDISLTDEQRSFFHNFAKYNINFLIGYAGCGKSFLQTILLEMTKKIGLNVKLLAPTGKASKVLSAYTGQDASTIHRALGVRDMGDEPSMISHDVILVDESSMCDIFLVRQLLRGIDNSNARIVFIGDDFQLPSVQIGNFLYDCINSDVFPVTKLTVVFRQKDGGVLDIATKIREGEKVLSSNQSGKLRFGKDAIIHLAQPRHIVDGYKFYYKKMLERFDAEDIMVLSPTRKGDLGVFEINKHLQELANPPSDNKKEHTVNTKMGEVTYRVGDFVMNIANTYDLEISEGVTVDIFNGDTGRIVDINKEDKVVIIDFVDCANVPISFNDISKIVHSYCMTIHKSQGSGSPVVMVIADKSHTYQLNANLLYTGWTRAKKYLIALTQVDAMNSGIRKVASTKRKSFLGELLEELGTLAKTA</sequence>
<dbReference type="RefSeq" id="WP_098640082.1">
    <property type="nucleotide sequence ID" value="NZ_NVCO01000007.1"/>
</dbReference>
<evidence type="ECO:0000313" key="8">
    <source>
        <dbReference type="Proteomes" id="UP000226106"/>
    </source>
</evidence>
<dbReference type="Pfam" id="PF13604">
    <property type="entry name" value="AAA_30"/>
    <property type="match status" value="1"/>
</dbReference>
<dbReference type="PANTHER" id="PTHR43788:SF6">
    <property type="entry name" value="DNA HELICASE B"/>
    <property type="match status" value="1"/>
</dbReference>
<dbReference type="Pfam" id="PF13538">
    <property type="entry name" value="UvrD_C_2"/>
    <property type="match status" value="1"/>
</dbReference>
<dbReference type="Gene3D" id="1.10.10.2220">
    <property type="match status" value="1"/>
</dbReference>
<dbReference type="InterPro" id="IPR029493">
    <property type="entry name" value="RecD2-like_HHH"/>
</dbReference>
<evidence type="ECO:0000256" key="2">
    <source>
        <dbReference type="ARBA" id="ARBA00022840"/>
    </source>
</evidence>
<dbReference type="Gene3D" id="2.30.30.940">
    <property type="match status" value="1"/>
</dbReference>
<organism evidence="7 8">
    <name type="scientific">Bacillus thuringiensis</name>
    <dbReference type="NCBI Taxonomy" id="1428"/>
    <lineage>
        <taxon>Bacteria</taxon>
        <taxon>Bacillati</taxon>
        <taxon>Bacillota</taxon>
        <taxon>Bacilli</taxon>
        <taxon>Bacillales</taxon>
        <taxon>Bacillaceae</taxon>
        <taxon>Bacillus</taxon>
        <taxon>Bacillus cereus group</taxon>
    </lineage>
</organism>
<accession>A0A9X7AS41</accession>
<name>A0A9X7AS41_BACTU</name>
<dbReference type="GO" id="GO:0003678">
    <property type="term" value="F:DNA helicase activity"/>
    <property type="evidence" value="ECO:0007669"/>
    <property type="project" value="UniProtKB-ARBA"/>
</dbReference>
<feature type="domain" description="ATP-dependent RecD2 DNA helicase SH3" evidence="5">
    <location>
        <begin position="564"/>
        <end position="640"/>
    </location>
</feature>
<reference evidence="7 8" key="1">
    <citation type="submission" date="2017-09" db="EMBL/GenBank/DDBJ databases">
        <title>Large-scale bioinformatics analysis of Bacillus genomes uncovers conserved roles of natural products in bacterial physiology.</title>
        <authorList>
            <consortium name="Agbiome Team Llc"/>
            <person name="Bleich R.M."/>
            <person name="Grubbs K.J."/>
            <person name="Santa Maria K.C."/>
            <person name="Allen S.E."/>
            <person name="Farag S."/>
            <person name="Shank E.A."/>
            <person name="Bowers A."/>
        </authorList>
    </citation>
    <scope>NUCLEOTIDE SEQUENCE [LARGE SCALE GENOMIC DNA]</scope>
    <source>
        <strain evidence="7 8">AFS065400</strain>
    </source>
</reference>
<evidence type="ECO:0000259" key="4">
    <source>
        <dbReference type="Pfam" id="PF14490"/>
    </source>
</evidence>
<evidence type="ECO:0000259" key="5">
    <source>
        <dbReference type="Pfam" id="PF18335"/>
    </source>
</evidence>
<proteinExistence type="predicted"/>
<evidence type="ECO:0000259" key="3">
    <source>
        <dbReference type="Pfam" id="PF13538"/>
    </source>
</evidence>
<dbReference type="Pfam" id="PF23139">
    <property type="entry name" value="OB_YrrC"/>
    <property type="match status" value="1"/>
</dbReference>
<keyword evidence="2" id="KW-0067">ATP-binding</keyword>
<dbReference type="AlphaFoldDB" id="A0A9X7AS41"/>
<dbReference type="Pfam" id="PF18335">
    <property type="entry name" value="SH3_13"/>
    <property type="match status" value="1"/>
</dbReference>
<evidence type="ECO:0000313" key="7">
    <source>
        <dbReference type="EMBL" id="PFT50747.1"/>
    </source>
</evidence>
<dbReference type="InterPro" id="IPR041451">
    <property type="entry name" value="RecD2_SH13"/>
</dbReference>
<dbReference type="CDD" id="cd18809">
    <property type="entry name" value="SF1_C_RecD"/>
    <property type="match status" value="1"/>
</dbReference>
<comment type="caution">
    <text evidence="7">The sequence shown here is derived from an EMBL/GenBank/DDBJ whole genome shotgun (WGS) entry which is preliminary data.</text>
</comment>
<feature type="domain" description="ATP-dependent RecD2 DNA helicase OB-fold" evidence="6">
    <location>
        <begin position="11"/>
        <end position="87"/>
    </location>
</feature>
<dbReference type="Proteomes" id="UP000226106">
    <property type="component" value="Unassembled WGS sequence"/>
</dbReference>
<evidence type="ECO:0000259" key="6">
    <source>
        <dbReference type="Pfam" id="PF23139"/>
    </source>
</evidence>
<keyword evidence="1" id="KW-0547">Nucleotide-binding</keyword>
<feature type="domain" description="ATP-dependent RecD2 DNA helicase-like helix-hairpin-helix" evidence="4">
    <location>
        <begin position="152"/>
        <end position="240"/>
    </location>
</feature>
<dbReference type="SUPFAM" id="SSF52540">
    <property type="entry name" value="P-loop containing nucleoside triphosphate hydrolases"/>
    <property type="match status" value="2"/>
</dbReference>
<gene>
    <name evidence="7" type="ORF">COK72_01730</name>
</gene>
<dbReference type="InterPro" id="IPR050534">
    <property type="entry name" value="Coronavir_polyprotein_1ab"/>
</dbReference>